<dbReference type="Gene3D" id="2.40.170.20">
    <property type="entry name" value="TonB-dependent receptor, beta-barrel domain"/>
    <property type="match status" value="1"/>
</dbReference>
<feature type="domain" description="TonB-dependent receptor-like beta-barrel" evidence="10">
    <location>
        <begin position="443"/>
        <end position="867"/>
    </location>
</feature>
<dbReference type="NCBIfam" id="TIGR01782">
    <property type="entry name" value="TonB-Xanth-Caul"/>
    <property type="match status" value="1"/>
</dbReference>
<dbReference type="Proteomes" id="UP000711407">
    <property type="component" value="Unassembled WGS sequence"/>
</dbReference>
<dbReference type="Pfam" id="PF07715">
    <property type="entry name" value="Plug"/>
    <property type="match status" value="1"/>
</dbReference>
<evidence type="ECO:0000256" key="3">
    <source>
        <dbReference type="ARBA" id="ARBA00022452"/>
    </source>
</evidence>
<dbReference type="Pfam" id="PF00593">
    <property type="entry name" value="TonB_dep_Rec_b-barrel"/>
    <property type="match status" value="1"/>
</dbReference>
<dbReference type="AlphaFoldDB" id="A0A921JIX9"/>
<dbReference type="PANTHER" id="PTHR40980:SF4">
    <property type="entry name" value="TONB-DEPENDENT RECEPTOR-LIKE BETA-BARREL DOMAIN-CONTAINING PROTEIN"/>
    <property type="match status" value="1"/>
</dbReference>
<dbReference type="GO" id="GO:0009279">
    <property type="term" value="C:cell outer membrane"/>
    <property type="evidence" value="ECO:0007669"/>
    <property type="project" value="UniProtKB-SubCell"/>
</dbReference>
<evidence type="ECO:0000256" key="9">
    <source>
        <dbReference type="RuleBase" id="RU003357"/>
    </source>
</evidence>
<dbReference type="InterPro" id="IPR036942">
    <property type="entry name" value="Beta-barrel_TonB_sf"/>
</dbReference>
<name>A0A921JIX9_9BACT</name>
<reference evidence="12" key="2">
    <citation type="submission" date="2021-09" db="EMBL/GenBank/DDBJ databases">
        <authorList>
            <person name="Gilroy R."/>
        </authorList>
    </citation>
    <scope>NUCLEOTIDE SEQUENCE</scope>
    <source>
        <strain evidence="12">4100</strain>
    </source>
</reference>
<feature type="domain" description="TonB-dependent receptor plug" evidence="11">
    <location>
        <begin position="117"/>
        <end position="216"/>
    </location>
</feature>
<gene>
    <name evidence="12" type="ORF">K8V47_08045</name>
</gene>
<dbReference type="Gene3D" id="2.60.40.1120">
    <property type="entry name" value="Carboxypeptidase-like, regulatory domain"/>
    <property type="match status" value="1"/>
</dbReference>
<dbReference type="InterPro" id="IPR012910">
    <property type="entry name" value="Plug_dom"/>
</dbReference>
<comment type="similarity">
    <text evidence="8 9">Belongs to the TonB-dependent receptor family.</text>
</comment>
<dbReference type="SUPFAM" id="SSF56935">
    <property type="entry name" value="Porins"/>
    <property type="match status" value="1"/>
</dbReference>
<reference evidence="12" key="1">
    <citation type="journal article" date="2021" name="PeerJ">
        <title>Extensive microbial diversity within the chicken gut microbiome revealed by metagenomics and culture.</title>
        <authorList>
            <person name="Gilroy R."/>
            <person name="Ravi A."/>
            <person name="Getino M."/>
            <person name="Pursley I."/>
            <person name="Horton D.L."/>
            <person name="Alikhan N.F."/>
            <person name="Baker D."/>
            <person name="Gharbi K."/>
            <person name="Hall N."/>
            <person name="Watson M."/>
            <person name="Adriaenssens E.M."/>
            <person name="Foster-Nyarko E."/>
            <person name="Jarju S."/>
            <person name="Secka A."/>
            <person name="Antonio M."/>
            <person name="Oren A."/>
            <person name="Chaudhuri R.R."/>
            <person name="La Ragione R."/>
            <person name="Hildebrand F."/>
            <person name="Pallen M.J."/>
        </authorList>
    </citation>
    <scope>NUCLEOTIDE SEQUENCE</scope>
    <source>
        <strain evidence="12">4100</strain>
    </source>
</reference>
<keyword evidence="7 8" id="KW-0998">Cell outer membrane</keyword>
<evidence type="ECO:0000256" key="1">
    <source>
        <dbReference type="ARBA" id="ARBA00004571"/>
    </source>
</evidence>
<proteinExistence type="inferred from homology"/>
<dbReference type="InterPro" id="IPR000531">
    <property type="entry name" value="Beta-barrel_TonB"/>
</dbReference>
<evidence type="ECO:0000313" key="12">
    <source>
        <dbReference type="EMBL" id="HJE39688.1"/>
    </source>
</evidence>
<keyword evidence="6 8" id="KW-0472">Membrane</keyword>
<dbReference type="InterPro" id="IPR039426">
    <property type="entry name" value="TonB-dep_rcpt-like"/>
</dbReference>
<dbReference type="Pfam" id="PF13715">
    <property type="entry name" value="CarbopepD_reg_2"/>
    <property type="match status" value="1"/>
</dbReference>
<protein>
    <submittedName>
        <fullName evidence="12">TonB-dependent receptor</fullName>
    </submittedName>
</protein>
<comment type="caution">
    <text evidence="12">The sequence shown here is derived from an EMBL/GenBank/DDBJ whole genome shotgun (WGS) entry which is preliminary data.</text>
</comment>
<evidence type="ECO:0000259" key="10">
    <source>
        <dbReference type="Pfam" id="PF00593"/>
    </source>
</evidence>
<evidence type="ECO:0000256" key="8">
    <source>
        <dbReference type="PROSITE-ProRule" id="PRU01360"/>
    </source>
</evidence>
<evidence type="ECO:0000256" key="7">
    <source>
        <dbReference type="ARBA" id="ARBA00023237"/>
    </source>
</evidence>
<evidence type="ECO:0000259" key="11">
    <source>
        <dbReference type="Pfam" id="PF07715"/>
    </source>
</evidence>
<comment type="subcellular location">
    <subcellularLocation>
        <location evidence="1 8">Cell outer membrane</location>
        <topology evidence="1 8">Multi-pass membrane protein</topology>
    </subcellularLocation>
</comment>
<dbReference type="PROSITE" id="PS52016">
    <property type="entry name" value="TONB_DEPENDENT_REC_3"/>
    <property type="match status" value="1"/>
</dbReference>
<dbReference type="InterPro" id="IPR010104">
    <property type="entry name" value="TonB_rcpt_bac"/>
</dbReference>
<accession>A0A921JIX9</accession>
<keyword evidence="2 8" id="KW-0813">Transport</keyword>
<dbReference type="Gene3D" id="2.170.130.10">
    <property type="entry name" value="TonB-dependent receptor, plug domain"/>
    <property type="match status" value="1"/>
</dbReference>
<evidence type="ECO:0000256" key="6">
    <source>
        <dbReference type="ARBA" id="ARBA00023136"/>
    </source>
</evidence>
<dbReference type="EMBL" id="DYXT01000040">
    <property type="protein sequence ID" value="HJE39688.1"/>
    <property type="molecule type" value="Genomic_DNA"/>
</dbReference>
<dbReference type="InterPro" id="IPR037066">
    <property type="entry name" value="Plug_dom_sf"/>
</dbReference>
<keyword evidence="5 9" id="KW-0798">TonB box</keyword>
<evidence type="ECO:0000256" key="4">
    <source>
        <dbReference type="ARBA" id="ARBA00022692"/>
    </source>
</evidence>
<keyword evidence="12" id="KW-0675">Receptor</keyword>
<evidence type="ECO:0000313" key="13">
    <source>
        <dbReference type="Proteomes" id="UP000711407"/>
    </source>
</evidence>
<organism evidence="12 13">
    <name type="scientific">Candidatus Amulumruptor caecigallinarius</name>
    <dbReference type="NCBI Taxonomy" id="2109911"/>
    <lineage>
        <taxon>Bacteria</taxon>
        <taxon>Pseudomonadati</taxon>
        <taxon>Bacteroidota</taxon>
        <taxon>Bacteroidia</taxon>
        <taxon>Bacteroidales</taxon>
        <taxon>Muribaculaceae</taxon>
        <taxon>Candidatus Amulumruptor</taxon>
    </lineage>
</organism>
<dbReference type="InterPro" id="IPR008969">
    <property type="entry name" value="CarboxyPept-like_regulatory"/>
</dbReference>
<evidence type="ECO:0000256" key="2">
    <source>
        <dbReference type="ARBA" id="ARBA00022448"/>
    </source>
</evidence>
<keyword evidence="3 8" id="KW-1134">Transmembrane beta strand</keyword>
<keyword evidence="4 8" id="KW-0812">Transmembrane</keyword>
<dbReference type="SUPFAM" id="SSF49464">
    <property type="entry name" value="Carboxypeptidase regulatory domain-like"/>
    <property type="match status" value="1"/>
</dbReference>
<sequence>MVFGEPYRGGEIVGHVVDELKNSLPGAEVSIDDRQWSITTDLDGKYRIQGIDPGSHTLVVSYLGFSPVTRDILVKDGEALTCEIVLKENTQMLDEVVVKGVFSEQRQSINRQRANMNVTNVVSSEQSGKFPDSNIGDALKRISGINVQYDQGEARFGQIRGTAADLTSVTVNGSRLPSAEGETRCVQLDLIPTDMIQTIEVNKVAMPDQDGDAIGGSINLVTKSAPNRFFAKAFAGTGYNWIRRKPSLNFGLTVGNRFFDGKLGVTVAASYQNAPNGSYDTEFVWEKDDNGNAYVNEYQIRKYYVTRERQSYSLSLDYNINPNHSLYFKGLFNNRNDWENRYRTTIKDLTPEGDGTVRVQTKGGTPDNRDARLERQQTMDFSLGGNHKVGIFEIDWNGGYARASEERPNERYIDYQLKNQQFVLDISNPREPFATPVEGSTMTLNDNFSLKELTQQQEDIKEEDLKFSVDLETNLGSNSKLKFGAKIVNKTKRKEIDFYEYTPLDEDGFNANAFGNLTDEYDPHFMPTDRYNPGIFVDKSYLGSLQLDDASQFEKQQVAEELAANYKARETVSSGFVRFDTRLADNVELMAGLRAENTALKYTGRIYDDETDMVSTTDPETSNYINFLPSLLLKWEACKDYVIRASYTQTLSRPKYSALVPGMTISRGDNEIKLGNPNLKATTSHNFDIHNEYYFKSIGLVGMGLFYKKIENFIIDETRFNAEYLGQTWDKITQPKNAGNANLFGIEMSLQRDFGFITPALKCIGFYGTYTYTHSRVSDFNFEGRENETGLRLPGSPKHTANASLYFEKAGVNLRLSYNYASAFIDEMGTSAFYDRYYDSVNYLDLNLSYTFGKKLKWTVYAEANNLLNQPLRYYQGSKDYTMQAEYYGVKVNGGIKLSF</sequence>
<dbReference type="PANTHER" id="PTHR40980">
    <property type="entry name" value="PLUG DOMAIN-CONTAINING PROTEIN"/>
    <property type="match status" value="1"/>
</dbReference>
<evidence type="ECO:0000256" key="5">
    <source>
        <dbReference type="ARBA" id="ARBA00023077"/>
    </source>
</evidence>
<dbReference type="CDD" id="cd01347">
    <property type="entry name" value="ligand_gated_channel"/>
    <property type="match status" value="1"/>
</dbReference>